<feature type="domain" description="Cation efflux protein transmembrane" evidence="8">
    <location>
        <begin position="123"/>
        <end position="313"/>
    </location>
</feature>
<organism evidence="10 11">
    <name type="scientific">Coniophora puteana (strain RWD-64-598)</name>
    <name type="common">Brown rot fungus</name>
    <dbReference type="NCBI Taxonomy" id="741705"/>
    <lineage>
        <taxon>Eukaryota</taxon>
        <taxon>Fungi</taxon>
        <taxon>Dikarya</taxon>
        <taxon>Basidiomycota</taxon>
        <taxon>Agaricomycotina</taxon>
        <taxon>Agaricomycetes</taxon>
        <taxon>Agaricomycetidae</taxon>
        <taxon>Boletales</taxon>
        <taxon>Coniophorineae</taxon>
        <taxon>Coniophoraceae</taxon>
        <taxon>Coniophora</taxon>
    </lineage>
</organism>
<dbReference type="InterPro" id="IPR027469">
    <property type="entry name" value="Cation_efflux_TMD_sf"/>
</dbReference>
<evidence type="ECO:0000259" key="9">
    <source>
        <dbReference type="Pfam" id="PF16916"/>
    </source>
</evidence>
<dbReference type="InterPro" id="IPR050291">
    <property type="entry name" value="CDF_Transporter"/>
</dbReference>
<feature type="transmembrane region" description="Helical" evidence="7">
    <location>
        <begin position="290"/>
        <end position="307"/>
    </location>
</feature>
<dbReference type="Pfam" id="PF01545">
    <property type="entry name" value="Cation_efflux"/>
    <property type="match status" value="1"/>
</dbReference>
<dbReference type="GeneID" id="19200741"/>
<comment type="caution">
    <text evidence="10">The sequence shown here is derived from an EMBL/GenBank/DDBJ whole genome shotgun (WGS) entry which is preliminary data.</text>
</comment>
<dbReference type="SUPFAM" id="SSF161111">
    <property type="entry name" value="Cation efflux protein transmembrane domain-like"/>
    <property type="match status" value="1"/>
</dbReference>
<feature type="transmembrane region" description="Helical" evidence="7">
    <location>
        <begin position="226"/>
        <end position="245"/>
    </location>
</feature>
<feature type="domain" description="Cation efflux protein cytoplasmic" evidence="9">
    <location>
        <begin position="330"/>
        <end position="395"/>
    </location>
</feature>
<evidence type="ECO:0000313" key="11">
    <source>
        <dbReference type="Proteomes" id="UP000053558"/>
    </source>
</evidence>
<dbReference type="GO" id="GO:0016020">
    <property type="term" value="C:membrane"/>
    <property type="evidence" value="ECO:0007669"/>
    <property type="project" value="UniProtKB-SubCell"/>
</dbReference>
<keyword evidence="11" id="KW-1185">Reference proteome</keyword>
<evidence type="ECO:0000259" key="8">
    <source>
        <dbReference type="Pfam" id="PF01545"/>
    </source>
</evidence>
<dbReference type="PANTHER" id="PTHR43840">
    <property type="entry name" value="MITOCHONDRIAL METAL TRANSPORTER 1-RELATED"/>
    <property type="match status" value="1"/>
</dbReference>
<dbReference type="RefSeq" id="XP_007765098.1">
    <property type="nucleotide sequence ID" value="XM_007766908.1"/>
</dbReference>
<evidence type="ECO:0000256" key="6">
    <source>
        <dbReference type="SAM" id="MobiDB-lite"/>
    </source>
</evidence>
<dbReference type="NCBIfam" id="TIGR01297">
    <property type="entry name" value="CDF"/>
    <property type="match status" value="1"/>
</dbReference>
<dbReference type="OMA" id="AICVCTF"/>
<keyword evidence="2" id="KW-0813">Transport</keyword>
<sequence length="407" mass="44840">MPAHNSDRLAAAQTGSEAEPLLSSALRSRSGPAVDDIESSSCSSRLDSGTPDPYGIKAGFKTDDELAELRQHSPGGKAGRRLEGFHRRQNALIEALLKPMDQHTIEAREEEEKACLPVKIAVYASLVANFALCVLQLYAAVSAFSLSLIATSIDAMFDFGSNVWLYALHRQAERLDVNKWPVGGSRLETIGNVVFGSLMSAVNLVVVEESVRSLIAREDEKEFHLASILAVAFALAVKTALFGYCTALRGKSSQVQILWEDHRNDIFVNGFGLIMSAGGSRLVWWMDPVGAIVIGLGVIIAWGSTISEQFELLAGKSAPHDFLQLIVYKAMTFSEEIEKIDTVRAYHSGPNYFVEVDVVMDASTPLWKAHDVSQQLQDKIEVLPNVERAFVHVDHETTHRPEHRKIW</sequence>
<dbReference type="GO" id="GO:0030003">
    <property type="term" value="P:intracellular monoatomic cation homeostasis"/>
    <property type="evidence" value="ECO:0007669"/>
    <property type="project" value="UniProtKB-ARBA"/>
</dbReference>
<dbReference type="Gene3D" id="1.20.1510.10">
    <property type="entry name" value="Cation efflux protein transmembrane domain"/>
    <property type="match status" value="1"/>
</dbReference>
<name>A0A5M3N324_CONPW</name>
<reference evidence="11" key="1">
    <citation type="journal article" date="2012" name="Science">
        <title>The Paleozoic origin of enzymatic lignin decomposition reconstructed from 31 fungal genomes.</title>
        <authorList>
            <person name="Floudas D."/>
            <person name="Binder M."/>
            <person name="Riley R."/>
            <person name="Barry K."/>
            <person name="Blanchette R.A."/>
            <person name="Henrissat B."/>
            <person name="Martinez A.T."/>
            <person name="Otillar R."/>
            <person name="Spatafora J.W."/>
            <person name="Yadav J.S."/>
            <person name="Aerts A."/>
            <person name="Benoit I."/>
            <person name="Boyd A."/>
            <person name="Carlson A."/>
            <person name="Copeland A."/>
            <person name="Coutinho P.M."/>
            <person name="de Vries R.P."/>
            <person name="Ferreira P."/>
            <person name="Findley K."/>
            <person name="Foster B."/>
            <person name="Gaskell J."/>
            <person name="Glotzer D."/>
            <person name="Gorecki P."/>
            <person name="Heitman J."/>
            <person name="Hesse C."/>
            <person name="Hori C."/>
            <person name="Igarashi K."/>
            <person name="Jurgens J.A."/>
            <person name="Kallen N."/>
            <person name="Kersten P."/>
            <person name="Kohler A."/>
            <person name="Kuees U."/>
            <person name="Kumar T.K.A."/>
            <person name="Kuo A."/>
            <person name="LaButti K."/>
            <person name="Larrondo L.F."/>
            <person name="Lindquist E."/>
            <person name="Ling A."/>
            <person name="Lombard V."/>
            <person name="Lucas S."/>
            <person name="Lundell T."/>
            <person name="Martin R."/>
            <person name="McLaughlin D.J."/>
            <person name="Morgenstern I."/>
            <person name="Morin E."/>
            <person name="Murat C."/>
            <person name="Nagy L.G."/>
            <person name="Nolan M."/>
            <person name="Ohm R.A."/>
            <person name="Patyshakuliyeva A."/>
            <person name="Rokas A."/>
            <person name="Ruiz-Duenas F.J."/>
            <person name="Sabat G."/>
            <person name="Salamov A."/>
            <person name="Samejima M."/>
            <person name="Schmutz J."/>
            <person name="Slot J.C."/>
            <person name="St John F."/>
            <person name="Stenlid J."/>
            <person name="Sun H."/>
            <person name="Sun S."/>
            <person name="Syed K."/>
            <person name="Tsang A."/>
            <person name="Wiebenga A."/>
            <person name="Young D."/>
            <person name="Pisabarro A."/>
            <person name="Eastwood D.C."/>
            <person name="Martin F."/>
            <person name="Cullen D."/>
            <person name="Grigoriev I.V."/>
            <person name="Hibbett D.S."/>
        </authorList>
    </citation>
    <scope>NUCLEOTIDE SEQUENCE [LARGE SCALE GENOMIC DNA]</scope>
    <source>
        <strain evidence="11">RWD-64-598 SS2</strain>
    </source>
</reference>
<dbReference type="Proteomes" id="UP000053558">
    <property type="component" value="Unassembled WGS sequence"/>
</dbReference>
<keyword evidence="5 7" id="KW-0472">Membrane</keyword>
<dbReference type="AlphaFoldDB" id="A0A5M3N324"/>
<accession>A0A5M3N324</accession>
<dbReference type="KEGG" id="cput:CONPUDRAFT_135322"/>
<dbReference type="OrthoDB" id="78296at2759"/>
<dbReference type="FunFam" id="1.20.1510.10:FF:000005">
    <property type="entry name" value="Putative Cation diffusion facilitator 1"/>
    <property type="match status" value="1"/>
</dbReference>
<dbReference type="EMBL" id="JH711574">
    <property type="protein sequence ID" value="EIW85687.1"/>
    <property type="molecule type" value="Genomic_DNA"/>
</dbReference>
<evidence type="ECO:0000256" key="5">
    <source>
        <dbReference type="ARBA" id="ARBA00023136"/>
    </source>
</evidence>
<dbReference type="InterPro" id="IPR058533">
    <property type="entry name" value="Cation_efflux_TM"/>
</dbReference>
<comment type="subcellular location">
    <subcellularLocation>
        <location evidence="1">Membrane</location>
        <topology evidence="1">Multi-pass membrane protein</topology>
    </subcellularLocation>
</comment>
<evidence type="ECO:0000256" key="4">
    <source>
        <dbReference type="ARBA" id="ARBA00022989"/>
    </source>
</evidence>
<dbReference type="GO" id="GO:0008324">
    <property type="term" value="F:monoatomic cation transmembrane transporter activity"/>
    <property type="evidence" value="ECO:0007669"/>
    <property type="project" value="InterPro"/>
</dbReference>
<keyword evidence="3 7" id="KW-0812">Transmembrane</keyword>
<evidence type="ECO:0000256" key="2">
    <source>
        <dbReference type="ARBA" id="ARBA00022448"/>
    </source>
</evidence>
<dbReference type="InterPro" id="IPR036837">
    <property type="entry name" value="Cation_efflux_CTD_sf"/>
</dbReference>
<evidence type="ECO:0000256" key="7">
    <source>
        <dbReference type="SAM" id="Phobius"/>
    </source>
</evidence>
<evidence type="ECO:0000256" key="3">
    <source>
        <dbReference type="ARBA" id="ARBA00022692"/>
    </source>
</evidence>
<gene>
    <name evidence="10" type="ORF">CONPUDRAFT_135322</name>
</gene>
<dbReference type="SUPFAM" id="SSF160240">
    <property type="entry name" value="Cation efflux protein cytoplasmic domain-like"/>
    <property type="match status" value="1"/>
</dbReference>
<dbReference type="PANTHER" id="PTHR43840:SF12">
    <property type="entry name" value="CATION DIFFUSION FACILITATOR 1 (AFU_ORTHOLOGUE AFUA_1G14440)"/>
    <property type="match status" value="1"/>
</dbReference>
<keyword evidence="4 7" id="KW-1133">Transmembrane helix</keyword>
<evidence type="ECO:0000313" key="10">
    <source>
        <dbReference type="EMBL" id="EIW85687.1"/>
    </source>
</evidence>
<dbReference type="Pfam" id="PF16916">
    <property type="entry name" value="ZT_dimer"/>
    <property type="match status" value="1"/>
</dbReference>
<evidence type="ECO:0000256" key="1">
    <source>
        <dbReference type="ARBA" id="ARBA00004141"/>
    </source>
</evidence>
<proteinExistence type="predicted"/>
<dbReference type="InterPro" id="IPR027470">
    <property type="entry name" value="Cation_efflux_CTD"/>
</dbReference>
<feature type="transmembrane region" description="Helical" evidence="7">
    <location>
        <begin position="120"/>
        <end position="140"/>
    </location>
</feature>
<dbReference type="Gene3D" id="3.30.70.1350">
    <property type="entry name" value="Cation efflux protein, cytoplasmic domain"/>
    <property type="match status" value="1"/>
</dbReference>
<dbReference type="InterPro" id="IPR002524">
    <property type="entry name" value="Cation_efflux"/>
</dbReference>
<feature type="transmembrane region" description="Helical" evidence="7">
    <location>
        <begin position="266"/>
        <end position="284"/>
    </location>
</feature>
<protein>
    <submittedName>
        <fullName evidence="10">CDF-like metal transporter</fullName>
    </submittedName>
</protein>
<dbReference type="GO" id="GO:0098771">
    <property type="term" value="P:inorganic ion homeostasis"/>
    <property type="evidence" value="ECO:0007669"/>
    <property type="project" value="UniProtKB-ARBA"/>
</dbReference>
<feature type="region of interest" description="Disordered" evidence="6">
    <location>
        <begin position="1"/>
        <end position="54"/>
    </location>
</feature>